<dbReference type="EMBL" id="JAWXXX010000001">
    <property type="protein sequence ID" value="MDX5893226.1"/>
    <property type="molecule type" value="Genomic_DNA"/>
</dbReference>
<reference evidence="1 3" key="1">
    <citation type="submission" date="2014-03" db="EMBL/GenBank/DDBJ databases">
        <title>Complete genome sequence of the Radio-Resistant Rubrobacter radiotolerans RSPS-4.</title>
        <authorList>
            <person name="Egas C.C."/>
            <person name="Barroso C.C."/>
            <person name="Froufe H.J.C."/>
            <person name="Pacheco J.J."/>
            <person name="Albuquerque L.L."/>
            <person name="da Costa M.M.S."/>
        </authorList>
    </citation>
    <scope>NUCLEOTIDE SEQUENCE [LARGE SCALE GENOMIC DNA]</scope>
    <source>
        <strain evidence="1 3">RSPS-4</strain>
    </source>
</reference>
<protein>
    <submittedName>
        <fullName evidence="1">Uncharacterized protein</fullName>
    </submittedName>
</protein>
<dbReference type="RefSeq" id="WP_038680506.1">
    <property type="nucleotide sequence ID" value="NZ_CP007514.1"/>
</dbReference>
<accession>A0A023X006</accession>
<dbReference type="Proteomes" id="UP000025229">
    <property type="component" value="Chromosome"/>
</dbReference>
<keyword evidence="3" id="KW-1185">Reference proteome</keyword>
<dbReference type="KEGG" id="rrd:RradSPS_0529"/>
<dbReference type="HOGENOM" id="CLU_2635857_0_0_11"/>
<evidence type="ECO:0000313" key="2">
    <source>
        <dbReference type="EMBL" id="MDX5893226.1"/>
    </source>
</evidence>
<evidence type="ECO:0000313" key="1">
    <source>
        <dbReference type="EMBL" id="AHY45812.1"/>
    </source>
</evidence>
<dbReference type="OrthoDB" id="5244666at2"/>
<organism evidence="1 3">
    <name type="scientific">Rubrobacter radiotolerans</name>
    <name type="common">Arthrobacter radiotolerans</name>
    <dbReference type="NCBI Taxonomy" id="42256"/>
    <lineage>
        <taxon>Bacteria</taxon>
        <taxon>Bacillati</taxon>
        <taxon>Actinomycetota</taxon>
        <taxon>Rubrobacteria</taxon>
        <taxon>Rubrobacterales</taxon>
        <taxon>Rubrobacteraceae</taxon>
        <taxon>Rubrobacter</taxon>
    </lineage>
</organism>
<gene>
    <name evidence="1" type="ORF">RradSPS_0529</name>
    <name evidence="2" type="ORF">SIL72_04200</name>
</gene>
<name>A0A023X006_RUBRA</name>
<dbReference type="EMBL" id="CP007514">
    <property type="protein sequence ID" value="AHY45812.1"/>
    <property type="molecule type" value="Genomic_DNA"/>
</dbReference>
<sequence length="77" mass="8227">MAYLEGVLRENAGSEVSDHTGYVLEIEVDLSSVDDLEDMVGGQVAITGDVRMLDLPERGKVLVFKATSAAALEDEEG</sequence>
<reference evidence="2" key="2">
    <citation type="submission" date="2023-11" db="EMBL/GenBank/DDBJ databases">
        <title>MicrobeMod: A computational toolkit for identifying prokaryotic methylation and restriction-modification with nanopore sequencing.</title>
        <authorList>
            <person name="Crits-Christoph A."/>
            <person name="Kang S.C."/>
            <person name="Lee H."/>
            <person name="Ostrov N."/>
        </authorList>
    </citation>
    <scope>NUCLEOTIDE SEQUENCE</scope>
    <source>
        <strain evidence="2">ATCC 51242</strain>
    </source>
</reference>
<evidence type="ECO:0000313" key="3">
    <source>
        <dbReference type="Proteomes" id="UP000025229"/>
    </source>
</evidence>
<proteinExistence type="predicted"/>
<dbReference type="AlphaFoldDB" id="A0A023X006"/>
<dbReference type="Proteomes" id="UP001281130">
    <property type="component" value="Unassembled WGS sequence"/>
</dbReference>